<comment type="caution">
    <text evidence="1">The sequence shown here is derived from an EMBL/GenBank/DDBJ whole genome shotgun (WGS) entry which is preliminary data.</text>
</comment>
<dbReference type="AlphaFoldDB" id="A0A401RM82"/>
<name>A0A401RM82_CHIPU</name>
<gene>
    <name evidence="1" type="ORF">chiPu_0018288</name>
</gene>
<accession>A0A401RM82</accession>
<protein>
    <submittedName>
        <fullName evidence="1">Uncharacterized protein</fullName>
    </submittedName>
</protein>
<sequence>MLTGKRSLSSFGGSACAETRCLLGSVSFFLWRQRVRGDAMLTGKRSLSSFGGSACAETRCSLGSDGAELSRAAGHQHE</sequence>
<organism evidence="1 2">
    <name type="scientific">Chiloscyllium punctatum</name>
    <name type="common">Brownbanded bambooshark</name>
    <name type="synonym">Hemiscyllium punctatum</name>
    <dbReference type="NCBI Taxonomy" id="137246"/>
    <lineage>
        <taxon>Eukaryota</taxon>
        <taxon>Metazoa</taxon>
        <taxon>Chordata</taxon>
        <taxon>Craniata</taxon>
        <taxon>Vertebrata</taxon>
        <taxon>Chondrichthyes</taxon>
        <taxon>Elasmobranchii</taxon>
        <taxon>Galeomorphii</taxon>
        <taxon>Galeoidea</taxon>
        <taxon>Orectolobiformes</taxon>
        <taxon>Hemiscylliidae</taxon>
        <taxon>Chiloscyllium</taxon>
    </lineage>
</organism>
<evidence type="ECO:0000313" key="1">
    <source>
        <dbReference type="EMBL" id="GCC19248.1"/>
    </source>
</evidence>
<dbReference type="Proteomes" id="UP000287033">
    <property type="component" value="Unassembled WGS sequence"/>
</dbReference>
<keyword evidence="2" id="KW-1185">Reference proteome</keyword>
<reference evidence="1 2" key="1">
    <citation type="journal article" date="2018" name="Nat. Ecol. Evol.">
        <title>Shark genomes provide insights into elasmobranch evolution and the origin of vertebrates.</title>
        <authorList>
            <person name="Hara Y"/>
            <person name="Yamaguchi K"/>
            <person name="Onimaru K"/>
            <person name="Kadota M"/>
            <person name="Koyanagi M"/>
            <person name="Keeley SD"/>
            <person name="Tatsumi K"/>
            <person name="Tanaka K"/>
            <person name="Motone F"/>
            <person name="Kageyama Y"/>
            <person name="Nozu R"/>
            <person name="Adachi N"/>
            <person name="Nishimura O"/>
            <person name="Nakagawa R"/>
            <person name="Tanegashima C"/>
            <person name="Kiyatake I"/>
            <person name="Matsumoto R"/>
            <person name="Murakumo K"/>
            <person name="Nishida K"/>
            <person name="Terakita A"/>
            <person name="Kuratani S"/>
            <person name="Sato K"/>
            <person name="Hyodo S Kuraku.S."/>
        </authorList>
    </citation>
    <scope>NUCLEOTIDE SEQUENCE [LARGE SCALE GENOMIC DNA]</scope>
</reference>
<proteinExistence type="predicted"/>
<evidence type="ECO:0000313" key="2">
    <source>
        <dbReference type="Proteomes" id="UP000287033"/>
    </source>
</evidence>
<dbReference type="EMBL" id="BEZZ01001524">
    <property type="protein sequence ID" value="GCC19248.1"/>
    <property type="molecule type" value="Genomic_DNA"/>
</dbReference>